<feature type="chain" id="PRO_5003631197" evidence="1">
    <location>
        <begin position="28"/>
        <end position="426"/>
    </location>
</feature>
<dbReference type="PROSITE" id="PS51352">
    <property type="entry name" value="THIOREDOXIN_2"/>
    <property type="match status" value="1"/>
</dbReference>
<dbReference type="GO" id="GO:0016209">
    <property type="term" value="F:antioxidant activity"/>
    <property type="evidence" value="ECO:0007669"/>
    <property type="project" value="InterPro"/>
</dbReference>
<dbReference type="KEGG" id="fae:FAES_2000"/>
<reference evidence="3 4" key="1">
    <citation type="journal article" date="2012" name="J. Bacteriol.">
        <title>Genome Sequence of Fibrella aestuarina BUZ 2T, a Filamentous Marine Bacterium.</title>
        <authorList>
            <person name="Filippini M."/>
            <person name="Qi W."/>
            <person name="Blom J."/>
            <person name="Goesmann A."/>
            <person name="Smits T.H."/>
            <person name="Bagheri H.C."/>
        </authorList>
    </citation>
    <scope>NUCLEOTIDE SEQUENCE [LARGE SCALE GENOMIC DNA]</scope>
    <source>
        <strain evidence="4">BUZ 2T</strain>
    </source>
</reference>
<dbReference type="RefSeq" id="WP_015331108.1">
    <property type="nucleotide sequence ID" value="NC_020054.1"/>
</dbReference>
<dbReference type="AlphaFoldDB" id="I0K7A6"/>
<evidence type="ECO:0000313" key="4">
    <source>
        <dbReference type="Proteomes" id="UP000011058"/>
    </source>
</evidence>
<keyword evidence="1" id="KW-0732">Signal</keyword>
<keyword evidence="4" id="KW-1185">Reference proteome</keyword>
<dbReference type="CDD" id="cd02966">
    <property type="entry name" value="TlpA_like_family"/>
    <property type="match status" value="1"/>
</dbReference>
<dbReference type="Pfam" id="PF00578">
    <property type="entry name" value="AhpC-TSA"/>
    <property type="match status" value="1"/>
</dbReference>
<feature type="signal peptide" evidence="1">
    <location>
        <begin position="1"/>
        <end position="27"/>
    </location>
</feature>
<dbReference type="PANTHER" id="PTHR42852:SF13">
    <property type="entry name" value="PROTEIN DIPZ"/>
    <property type="match status" value="1"/>
</dbReference>
<dbReference type="PANTHER" id="PTHR42852">
    <property type="entry name" value="THIOL:DISULFIDE INTERCHANGE PROTEIN DSBE"/>
    <property type="match status" value="1"/>
</dbReference>
<dbReference type="InterPro" id="IPR013766">
    <property type="entry name" value="Thioredoxin_domain"/>
</dbReference>
<feature type="domain" description="Thioredoxin" evidence="2">
    <location>
        <begin position="245"/>
        <end position="413"/>
    </location>
</feature>
<gene>
    <name evidence="3" type="ORF">FAES_2000</name>
</gene>
<evidence type="ECO:0000313" key="3">
    <source>
        <dbReference type="EMBL" id="CCH00009.1"/>
    </source>
</evidence>
<dbReference type="EMBL" id="HE796683">
    <property type="protein sequence ID" value="CCH00009.1"/>
    <property type="molecule type" value="Genomic_DNA"/>
</dbReference>
<dbReference type="InterPro" id="IPR000866">
    <property type="entry name" value="AhpC/TSA"/>
</dbReference>
<sequence length="426" mass="45857">MYANSTRFRSASLLLTGLIGLSSGVCAQSAAPLPEGPYRGEFQTATGKVPFNFAVKGTTAYLLNAGEREALPGIRQQGDSVFIAIPLYDATLRFKREGNRLTGSYRAGSGQPIPVTAEFGRSDRYEQGAAPTVSLEGKWDIGIQRSAGNPADVNQTVGVFSQQGSRVTGTILTTTGDYRYLDGHVTGNRFALSAFSGASPAVFQGEIGPDGKLTGEFRYVRGASPATGVKNPAAKLPDLYSLTYLKPGYKKLDFTFPAVNRGDESGKPVSLTDAKYKDKVVIVTILGSWCPNCIDETAFLAPWYKANRQRGVEVIGLAFERKNDLAFAKTALSRLINRYDVQYDILFAGLADKNVASAALPALNKVLAFPTTIILDRQGNVAQIHTGYTGPATGTYYDEYVAEFNQTIDKLLRNEPLTAETAHGGN</sequence>
<dbReference type="SUPFAM" id="SSF52833">
    <property type="entry name" value="Thioredoxin-like"/>
    <property type="match status" value="1"/>
</dbReference>
<accession>I0K7A6</accession>
<dbReference type="HOGENOM" id="CLU_675960_0_0_10"/>
<dbReference type="InterPro" id="IPR036249">
    <property type="entry name" value="Thioredoxin-like_sf"/>
</dbReference>
<evidence type="ECO:0000259" key="2">
    <source>
        <dbReference type="PROSITE" id="PS51352"/>
    </source>
</evidence>
<dbReference type="GO" id="GO:0016491">
    <property type="term" value="F:oxidoreductase activity"/>
    <property type="evidence" value="ECO:0007669"/>
    <property type="project" value="InterPro"/>
</dbReference>
<protein>
    <submittedName>
        <fullName evidence="3">Alkyl hydroperoxide reductase/thiol specific antioxidant/Mal allergen</fullName>
    </submittedName>
</protein>
<dbReference type="PATRIC" id="fig|1166018.3.peg.3746"/>
<dbReference type="Proteomes" id="UP000011058">
    <property type="component" value="Chromosome"/>
</dbReference>
<organism evidence="3 4">
    <name type="scientific">Fibrella aestuarina BUZ 2</name>
    <dbReference type="NCBI Taxonomy" id="1166018"/>
    <lineage>
        <taxon>Bacteria</taxon>
        <taxon>Pseudomonadati</taxon>
        <taxon>Bacteroidota</taxon>
        <taxon>Cytophagia</taxon>
        <taxon>Cytophagales</taxon>
        <taxon>Spirosomataceae</taxon>
        <taxon>Fibrella</taxon>
    </lineage>
</organism>
<proteinExistence type="predicted"/>
<dbReference type="eggNOG" id="COG0526">
    <property type="taxonomic scope" value="Bacteria"/>
</dbReference>
<dbReference type="STRING" id="1166018.FAES_2000"/>
<dbReference type="Gene3D" id="3.40.30.10">
    <property type="entry name" value="Glutaredoxin"/>
    <property type="match status" value="1"/>
</dbReference>
<dbReference type="OrthoDB" id="616241at2"/>
<dbReference type="InterPro" id="IPR050553">
    <property type="entry name" value="Thioredoxin_ResA/DsbE_sf"/>
</dbReference>
<evidence type="ECO:0000256" key="1">
    <source>
        <dbReference type="SAM" id="SignalP"/>
    </source>
</evidence>
<name>I0K7A6_9BACT</name>